<evidence type="ECO:0000313" key="3">
    <source>
        <dbReference type="RefSeq" id="XP_017879511.1"/>
    </source>
</evidence>
<keyword evidence="2" id="KW-1185">Reference proteome</keyword>
<sequence length="313" mass="37266">MALKRCLLPIIVITVSIGISPIFTWSPDVRRYESYDLEKGPVFYEAYYPDDEPRTHYQEKRYFDREPVFEKTYQLSSEHAEKNYQDRPDAALQNVDRFSPQPLDIKEISKLARRAISRDLENWNTLEEYLDRAKYEDPLYPTRVDANSRDPYEEKREEPLPRRLRSSRDQRFIESDIGRNRFEAVPYENHEQQMIQAVRTSPVNTLNKPVPPNSLNSYPTENIFAPRPQVINYIFSKRPTENKEELVASETKETKESMPRNYGDNLIRDEMKEKEENKNAKIASIEVSEVPRHKTRHHHGDWPKREYPHRHQS</sequence>
<reference evidence="3" key="1">
    <citation type="submission" date="2025-08" db="UniProtKB">
        <authorList>
            <consortium name="RefSeq"/>
        </authorList>
    </citation>
    <scope>IDENTIFICATION</scope>
    <source>
        <tissue evidence="3">Whole body</tissue>
    </source>
</reference>
<name>A0AAJ7IXL8_9HYME</name>
<proteinExistence type="predicted"/>
<organism evidence="2 3">
    <name type="scientific">Ceratina calcarata</name>
    <dbReference type="NCBI Taxonomy" id="156304"/>
    <lineage>
        <taxon>Eukaryota</taxon>
        <taxon>Metazoa</taxon>
        <taxon>Ecdysozoa</taxon>
        <taxon>Arthropoda</taxon>
        <taxon>Hexapoda</taxon>
        <taxon>Insecta</taxon>
        <taxon>Pterygota</taxon>
        <taxon>Neoptera</taxon>
        <taxon>Endopterygota</taxon>
        <taxon>Hymenoptera</taxon>
        <taxon>Apocrita</taxon>
        <taxon>Aculeata</taxon>
        <taxon>Apoidea</taxon>
        <taxon>Anthophila</taxon>
        <taxon>Apidae</taxon>
        <taxon>Ceratina</taxon>
        <taxon>Zadontomerus</taxon>
    </lineage>
</organism>
<dbReference type="GeneID" id="108624616"/>
<gene>
    <name evidence="3" type="primary">LOC108624616</name>
</gene>
<evidence type="ECO:0000313" key="2">
    <source>
        <dbReference type="Proteomes" id="UP000694925"/>
    </source>
</evidence>
<evidence type="ECO:0000256" key="1">
    <source>
        <dbReference type="SAM" id="MobiDB-lite"/>
    </source>
</evidence>
<dbReference type="AlphaFoldDB" id="A0AAJ7IXL8"/>
<accession>A0AAJ7IXL8</accession>
<feature type="region of interest" description="Disordered" evidence="1">
    <location>
        <begin position="141"/>
        <end position="165"/>
    </location>
</feature>
<dbReference type="Proteomes" id="UP000694925">
    <property type="component" value="Unplaced"/>
</dbReference>
<protein>
    <submittedName>
        <fullName evidence="3">Uncharacterized protein LOC108624616</fullName>
    </submittedName>
</protein>
<feature type="region of interest" description="Disordered" evidence="1">
    <location>
        <begin position="274"/>
        <end position="313"/>
    </location>
</feature>
<dbReference type="KEGG" id="ccal:108624616"/>
<dbReference type="RefSeq" id="XP_017879511.1">
    <property type="nucleotide sequence ID" value="XM_018024022.2"/>
</dbReference>
<feature type="compositionally biased region" description="Basic and acidic residues" evidence="1">
    <location>
        <begin position="146"/>
        <end position="165"/>
    </location>
</feature>